<organism evidence="2">
    <name type="scientific">Anopheles darlingi</name>
    <name type="common">Mosquito</name>
    <dbReference type="NCBI Taxonomy" id="43151"/>
    <lineage>
        <taxon>Eukaryota</taxon>
        <taxon>Metazoa</taxon>
        <taxon>Ecdysozoa</taxon>
        <taxon>Arthropoda</taxon>
        <taxon>Hexapoda</taxon>
        <taxon>Insecta</taxon>
        <taxon>Pterygota</taxon>
        <taxon>Neoptera</taxon>
        <taxon>Endopterygota</taxon>
        <taxon>Diptera</taxon>
        <taxon>Nematocera</taxon>
        <taxon>Culicoidea</taxon>
        <taxon>Culicidae</taxon>
        <taxon>Anophelinae</taxon>
        <taxon>Anopheles</taxon>
    </lineage>
</organism>
<name>A0A2M4DRL4_ANODA</name>
<keyword evidence="1" id="KW-0472">Membrane</keyword>
<proteinExistence type="predicted"/>
<protein>
    <submittedName>
        <fullName evidence="2">Uncharacterized protein</fullName>
    </submittedName>
</protein>
<evidence type="ECO:0000256" key="1">
    <source>
        <dbReference type="SAM" id="Phobius"/>
    </source>
</evidence>
<sequence>MYLSSDRWRFCWLVMFYASVLFVMIRAKTNQISYHMSRIVLQPFIPVFVPKFFQCLLSLQMFTTTFKIDS</sequence>
<feature type="transmembrane region" description="Helical" evidence="1">
    <location>
        <begin position="6"/>
        <end position="27"/>
    </location>
</feature>
<evidence type="ECO:0000313" key="2">
    <source>
        <dbReference type="EMBL" id="MBW80197.1"/>
    </source>
</evidence>
<dbReference type="AlphaFoldDB" id="A0A2M4DRL4"/>
<reference evidence="2" key="1">
    <citation type="submission" date="2018-01" db="EMBL/GenBank/DDBJ databases">
        <title>An insight into the sialome of Amazonian anophelines.</title>
        <authorList>
            <person name="Ribeiro J.M."/>
            <person name="Scarpassa V."/>
            <person name="Calvo E."/>
        </authorList>
    </citation>
    <scope>NUCLEOTIDE SEQUENCE</scope>
</reference>
<keyword evidence="1" id="KW-0812">Transmembrane</keyword>
<keyword evidence="1" id="KW-1133">Transmembrane helix</keyword>
<feature type="transmembrane region" description="Helical" evidence="1">
    <location>
        <begin position="39"/>
        <end position="62"/>
    </location>
</feature>
<dbReference type="EMBL" id="GGFL01016019">
    <property type="protein sequence ID" value="MBW80197.1"/>
    <property type="molecule type" value="Transcribed_RNA"/>
</dbReference>
<accession>A0A2M4DRL4</accession>